<dbReference type="EMBL" id="LPIX01000030">
    <property type="protein sequence ID" value="KWE08330.1"/>
    <property type="molecule type" value="Genomic_DNA"/>
</dbReference>
<accession>A0A107GAP3</accession>
<dbReference type="Proteomes" id="UP000062998">
    <property type="component" value="Unassembled WGS sequence"/>
</dbReference>
<evidence type="ECO:0000313" key="1">
    <source>
        <dbReference type="EMBL" id="KWE08330.1"/>
    </source>
</evidence>
<proteinExistence type="predicted"/>
<protein>
    <submittedName>
        <fullName evidence="1">Uncharacterized protein</fullName>
    </submittedName>
</protein>
<evidence type="ECO:0000313" key="2">
    <source>
        <dbReference type="Proteomes" id="UP000062998"/>
    </source>
</evidence>
<gene>
    <name evidence="1" type="ORF">WL73_07715</name>
</gene>
<organism evidence="1 2">
    <name type="scientific">Burkholderia ubonensis</name>
    <dbReference type="NCBI Taxonomy" id="101571"/>
    <lineage>
        <taxon>Bacteria</taxon>
        <taxon>Pseudomonadati</taxon>
        <taxon>Pseudomonadota</taxon>
        <taxon>Betaproteobacteria</taxon>
        <taxon>Burkholderiales</taxon>
        <taxon>Burkholderiaceae</taxon>
        <taxon>Burkholderia</taxon>
        <taxon>Burkholderia cepacia complex</taxon>
    </lineage>
</organism>
<dbReference type="AlphaFoldDB" id="A0A107GAP3"/>
<reference evidence="1 2" key="1">
    <citation type="submission" date="2015-11" db="EMBL/GenBank/DDBJ databases">
        <title>Expanding the genomic diversity of Burkholderia species for the development of highly accurate diagnostics.</title>
        <authorList>
            <person name="Sahl J."/>
            <person name="Keim P."/>
            <person name="Wagner D."/>
        </authorList>
    </citation>
    <scope>NUCLEOTIDE SEQUENCE [LARGE SCALE GENOMIC DNA]</scope>
    <source>
        <strain evidence="1 2">MSMB2167WGS</strain>
    </source>
</reference>
<sequence>MRALMPCHCFAIVIGKLQSFDKSSAAGLAHARGVIVWQMVGEGSKRYKLKVIVTLACKLRT</sequence>
<comment type="caution">
    <text evidence="1">The sequence shown here is derived from an EMBL/GenBank/DDBJ whole genome shotgun (WGS) entry which is preliminary data.</text>
</comment>
<name>A0A107GAP3_9BURK</name>